<dbReference type="PANTHER" id="PTHR45138:SF9">
    <property type="entry name" value="DIGUANYLATE CYCLASE DGCM-RELATED"/>
    <property type="match status" value="1"/>
</dbReference>
<evidence type="ECO:0000256" key="1">
    <source>
        <dbReference type="ARBA" id="ARBA00001946"/>
    </source>
</evidence>
<feature type="modified residue" description="4-aspartylphosphate" evidence="4">
    <location>
        <position position="60"/>
    </location>
</feature>
<feature type="domain" description="GGDEF" evidence="6">
    <location>
        <begin position="170"/>
        <end position="305"/>
    </location>
</feature>
<dbReference type="AlphaFoldDB" id="F5ZBM4"/>
<dbReference type="OrthoDB" id="9812260at2"/>
<dbReference type="PANTHER" id="PTHR45138">
    <property type="entry name" value="REGULATORY COMPONENTS OF SENSORY TRANSDUCTION SYSTEM"/>
    <property type="match status" value="1"/>
</dbReference>
<dbReference type="InterPro" id="IPR029787">
    <property type="entry name" value="Nucleotide_cyclase"/>
</dbReference>
<feature type="domain" description="Response regulatory" evidence="5">
    <location>
        <begin position="12"/>
        <end position="127"/>
    </location>
</feature>
<dbReference type="CDD" id="cd01949">
    <property type="entry name" value="GGDEF"/>
    <property type="match status" value="1"/>
</dbReference>
<dbReference type="EMBL" id="CP002339">
    <property type="protein sequence ID" value="AEF03681.1"/>
    <property type="molecule type" value="Genomic_DNA"/>
</dbReference>
<dbReference type="GO" id="GO:0052621">
    <property type="term" value="F:diguanylate cyclase activity"/>
    <property type="evidence" value="ECO:0007669"/>
    <property type="project" value="UniProtKB-EC"/>
</dbReference>
<evidence type="ECO:0000256" key="4">
    <source>
        <dbReference type="PROSITE-ProRule" id="PRU00169"/>
    </source>
</evidence>
<dbReference type="Pfam" id="PF00072">
    <property type="entry name" value="Response_reg"/>
    <property type="match status" value="1"/>
</dbReference>
<organism evidence="7 8">
    <name type="scientific">Alteromonas naphthalenivorans</name>
    <dbReference type="NCBI Taxonomy" id="715451"/>
    <lineage>
        <taxon>Bacteria</taxon>
        <taxon>Pseudomonadati</taxon>
        <taxon>Pseudomonadota</taxon>
        <taxon>Gammaproteobacteria</taxon>
        <taxon>Alteromonadales</taxon>
        <taxon>Alteromonadaceae</taxon>
        <taxon>Alteromonas/Salinimonas group</taxon>
        <taxon>Alteromonas</taxon>
    </lineage>
</organism>
<dbReference type="RefSeq" id="WP_013784613.1">
    <property type="nucleotide sequence ID" value="NC_015554.1"/>
</dbReference>
<dbReference type="eggNOG" id="COG3706">
    <property type="taxonomic scope" value="Bacteria"/>
</dbReference>
<evidence type="ECO:0000259" key="5">
    <source>
        <dbReference type="PROSITE" id="PS50110"/>
    </source>
</evidence>
<dbReference type="InterPro" id="IPR050469">
    <property type="entry name" value="Diguanylate_Cyclase"/>
</dbReference>
<comment type="cofactor">
    <cofactor evidence="1">
        <name>Mg(2+)</name>
        <dbReference type="ChEBI" id="CHEBI:18420"/>
    </cofactor>
</comment>
<gene>
    <name evidence="7" type="ordered locus">ambt_10795</name>
</gene>
<protein>
    <recommendedName>
        <fullName evidence="2">diguanylate cyclase</fullName>
        <ecNumber evidence="2">2.7.7.65</ecNumber>
    </recommendedName>
</protein>
<dbReference type="EC" id="2.7.7.65" evidence="2"/>
<keyword evidence="8" id="KW-1185">Reference proteome</keyword>
<proteinExistence type="predicted"/>
<evidence type="ECO:0000313" key="8">
    <source>
        <dbReference type="Proteomes" id="UP000000683"/>
    </source>
</evidence>
<dbReference type="SMART" id="SM00267">
    <property type="entry name" value="GGDEF"/>
    <property type="match status" value="1"/>
</dbReference>
<dbReference type="InterPro" id="IPR043128">
    <property type="entry name" value="Rev_trsase/Diguanyl_cyclase"/>
</dbReference>
<dbReference type="SMART" id="SM00448">
    <property type="entry name" value="REC"/>
    <property type="match status" value="1"/>
</dbReference>
<keyword evidence="4" id="KW-0597">Phosphoprotein</keyword>
<dbReference type="InterPro" id="IPR011006">
    <property type="entry name" value="CheY-like_superfamily"/>
</dbReference>
<dbReference type="GO" id="GO:0043709">
    <property type="term" value="P:cell adhesion involved in single-species biofilm formation"/>
    <property type="evidence" value="ECO:0007669"/>
    <property type="project" value="TreeGrafter"/>
</dbReference>
<dbReference type="NCBIfam" id="TIGR00254">
    <property type="entry name" value="GGDEF"/>
    <property type="match status" value="1"/>
</dbReference>
<dbReference type="InterPro" id="IPR001789">
    <property type="entry name" value="Sig_transdc_resp-reg_receiver"/>
</dbReference>
<name>F5ZBM4_ALTNA</name>
<dbReference type="InterPro" id="IPR000160">
    <property type="entry name" value="GGDEF_dom"/>
</dbReference>
<dbReference type="Proteomes" id="UP000000683">
    <property type="component" value="Chromosome"/>
</dbReference>
<accession>F5ZBM4</accession>
<dbReference type="PROSITE" id="PS50110">
    <property type="entry name" value="RESPONSE_REGULATORY"/>
    <property type="match status" value="1"/>
</dbReference>
<comment type="catalytic activity">
    <reaction evidence="3">
        <text>2 GTP = 3',3'-c-di-GMP + 2 diphosphate</text>
        <dbReference type="Rhea" id="RHEA:24898"/>
        <dbReference type="ChEBI" id="CHEBI:33019"/>
        <dbReference type="ChEBI" id="CHEBI:37565"/>
        <dbReference type="ChEBI" id="CHEBI:58805"/>
        <dbReference type="EC" id="2.7.7.65"/>
    </reaction>
</comment>
<dbReference type="HOGENOM" id="CLU_000445_11_28_6"/>
<dbReference type="GO" id="GO:0005886">
    <property type="term" value="C:plasma membrane"/>
    <property type="evidence" value="ECO:0007669"/>
    <property type="project" value="TreeGrafter"/>
</dbReference>
<evidence type="ECO:0000259" key="6">
    <source>
        <dbReference type="PROSITE" id="PS50887"/>
    </source>
</evidence>
<evidence type="ECO:0000256" key="2">
    <source>
        <dbReference type="ARBA" id="ARBA00012528"/>
    </source>
</evidence>
<dbReference type="PROSITE" id="PS50887">
    <property type="entry name" value="GGDEF"/>
    <property type="match status" value="1"/>
</dbReference>
<dbReference type="SUPFAM" id="SSF55073">
    <property type="entry name" value="Nucleotide cyclase"/>
    <property type="match status" value="1"/>
</dbReference>
<dbReference type="Gene3D" id="3.30.70.270">
    <property type="match status" value="1"/>
</dbReference>
<dbReference type="FunFam" id="3.30.70.270:FF:000001">
    <property type="entry name" value="Diguanylate cyclase domain protein"/>
    <property type="match status" value="1"/>
</dbReference>
<dbReference type="SUPFAM" id="SSF52172">
    <property type="entry name" value="CheY-like"/>
    <property type="match status" value="1"/>
</dbReference>
<dbReference type="KEGG" id="alt:ambt_10795"/>
<dbReference type="Pfam" id="PF00990">
    <property type="entry name" value="GGDEF"/>
    <property type="match status" value="1"/>
</dbReference>
<dbReference type="GO" id="GO:1902201">
    <property type="term" value="P:negative regulation of bacterial-type flagellum-dependent cell motility"/>
    <property type="evidence" value="ECO:0007669"/>
    <property type="project" value="TreeGrafter"/>
</dbReference>
<reference evidence="7 8" key="1">
    <citation type="journal article" date="2011" name="J. Bacteriol.">
        <title>Complete genome sequence of the polycyclic aromatic hydrocarbon-degrading bacterium Alteromonas sp. strain SN2.</title>
        <authorList>
            <person name="Jin H.M."/>
            <person name="Jeong H."/>
            <person name="Moon E.J."/>
            <person name="Math R.K."/>
            <person name="Lee K."/>
            <person name="Kim H.J."/>
            <person name="Jeon C.O."/>
            <person name="Oh T.K."/>
            <person name="Kim J.F."/>
        </authorList>
    </citation>
    <scope>NUCLEOTIDE SEQUENCE [LARGE SCALE GENOMIC DNA]</scope>
    <source>
        <strain evidence="8">JCM 17741 / KACC 18427 / KCTC 11700BP / SN2</strain>
    </source>
</reference>
<dbReference type="GO" id="GO:0000160">
    <property type="term" value="P:phosphorelay signal transduction system"/>
    <property type="evidence" value="ECO:0007669"/>
    <property type="project" value="InterPro"/>
</dbReference>
<dbReference type="Gene3D" id="3.40.50.2300">
    <property type="match status" value="1"/>
</dbReference>
<evidence type="ECO:0000313" key="7">
    <source>
        <dbReference type="EMBL" id="AEF03681.1"/>
    </source>
</evidence>
<sequence>MQLELKPYSACKVLVVDDEPISRMLLTSILEPFVNCISASNGEEAIDQCVIHNPDLILLDMNMPDVDGLTVCRTLKDKADTAQIPVVFVTSTIDVETENMCWEVGASDFVLKPVTASTLVHRIKNHLQGKLRTELLERMTFHDQLTGLYNRLYLSNEIPLLVKQVARDHSSLGVIMMDIDFFKLYNDNYGHLQGDICLQQVAAIIGAHARRPKDAAIRFGGEEFMLVLPYTDMNGVKKVAEDIVAAISSENITHYAGKDGKLSISAGYAVRPANELQDTGISSLIESADIFLFEAKEAGRNRAIG</sequence>
<evidence type="ECO:0000256" key="3">
    <source>
        <dbReference type="ARBA" id="ARBA00034247"/>
    </source>
</evidence>